<dbReference type="AlphaFoldDB" id="A0ABD2Q4K9"/>
<sequence>MPEAVLEESYLRTCFDDMDLNKDGYITEEDMRTGIEQNIFDPVLASVSLPLQSLHISPCPCRCSLAILTRTGTGECLTRNIERRFFLFRSRPWSDEKRLRIFFRMVDRDDSGKLSVNELKLLYAASGCEVAEKDLNAFIESFDKNSDGEISEEEFIEQLKNARGY</sequence>
<dbReference type="Pfam" id="PF13202">
    <property type="entry name" value="EF-hand_5"/>
    <property type="match status" value="1"/>
</dbReference>
<keyword evidence="1" id="KW-0677">Repeat</keyword>
<protein>
    <recommendedName>
        <fullName evidence="3">EF-hand domain-containing protein</fullName>
    </recommendedName>
</protein>
<dbReference type="SMART" id="SM00054">
    <property type="entry name" value="EFh"/>
    <property type="match status" value="3"/>
</dbReference>
<evidence type="ECO:0000313" key="5">
    <source>
        <dbReference type="Proteomes" id="UP001626550"/>
    </source>
</evidence>
<dbReference type="CDD" id="cd00051">
    <property type="entry name" value="EFh"/>
    <property type="match status" value="1"/>
</dbReference>
<reference evidence="4 5" key="1">
    <citation type="submission" date="2024-11" db="EMBL/GenBank/DDBJ databases">
        <title>Adaptive evolution of stress response genes in parasites aligns with host niche diversity.</title>
        <authorList>
            <person name="Hahn C."/>
            <person name="Resl P."/>
        </authorList>
    </citation>
    <scope>NUCLEOTIDE SEQUENCE [LARGE SCALE GENOMIC DNA]</scope>
    <source>
        <strain evidence="4">EGGRZ-B1_66</strain>
        <tissue evidence="4">Body</tissue>
    </source>
</reference>
<dbReference type="InterPro" id="IPR011992">
    <property type="entry name" value="EF-hand-dom_pair"/>
</dbReference>
<feature type="domain" description="EF-hand" evidence="3">
    <location>
        <begin position="94"/>
        <end position="129"/>
    </location>
</feature>
<dbReference type="PROSITE" id="PS50222">
    <property type="entry name" value="EF_HAND_2"/>
    <property type="match status" value="3"/>
</dbReference>
<dbReference type="PANTHER" id="PTHR23050">
    <property type="entry name" value="CALCIUM BINDING PROTEIN"/>
    <property type="match status" value="1"/>
</dbReference>
<name>A0ABD2Q4K9_9PLAT</name>
<evidence type="ECO:0000256" key="1">
    <source>
        <dbReference type="ARBA" id="ARBA00022737"/>
    </source>
</evidence>
<evidence type="ECO:0000313" key="4">
    <source>
        <dbReference type="EMBL" id="KAL3314455.1"/>
    </source>
</evidence>
<organism evidence="4 5">
    <name type="scientific">Cichlidogyrus casuarinus</name>
    <dbReference type="NCBI Taxonomy" id="1844966"/>
    <lineage>
        <taxon>Eukaryota</taxon>
        <taxon>Metazoa</taxon>
        <taxon>Spiralia</taxon>
        <taxon>Lophotrochozoa</taxon>
        <taxon>Platyhelminthes</taxon>
        <taxon>Monogenea</taxon>
        <taxon>Monopisthocotylea</taxon>
        <taxon>Dactylogyridea</taxon>
        <taxon>Ancyrocephalidae</taxon>
        <taxon>Cichlidogyrus</taxon>
    </lineage>
</organism>
<dbReference type="InterPro" id="IPR050145">
    <property type="entry name" value="Centrin_CML-like"/>
</dbReference>
<dbReference type="Gene3D" id="1.10.238.10">
    <property type="entry name" value="EF-hand"/>
    <property type="match status" value="2"/>
</dbReference>
<dbReference type="InterPro" id="IPR018247">
    <property type="entry name" value="EF_Hand_1_Ca_BS"/>
</dbReference>
<comment type="caution">
    <text evidence="4">The sequence shown here is derived from an EMBL/GenBank/DDBJ whole genome shotgun (WGS) entry which is preliminary data.</text>
</comment>
<dbReference type="SUPFAM" id="SSF47473">
    <property type="entry name" value="EF-hand"/>
    <property type="match status" value="1"/>
</dbReference>
<evidence type="ECO:0000259" key="3">
    <source>
        <dbReference type="PROSITE" id="PS50222"/>
    </source>
</evidence>
<evidence type="ECO:0000256" key="2">
    <source>
        <dbReference type="ARBA" id="ARBA00022837"/>
    </source>
</evidence>
<feature type="domain" description="EF-hand" evidence="3">
    <location>
        <begin position="6"/>
        <end position="41"/>
    </location>
</feature>
<dbReference type="InterPro" id="IPR002048">
    <property type="entry name" value="EF_hand_dom"/>
</dbReference>
<accession>A0ABD2Q4K9</accession>
<feature type="domain" description="EF-hand" evidence="3">
    <location>
        <begin position="130"/>
        <end position="165"/>
    </location>
</feature>
<dbReference type="Proteomes" id="UP001626550">
    <property type="component" value="Unassembled WGS sequence"/>
</dbReference>
<keyword evidence="5" id="KW-1185">Reference proteome</keyword>
<keyword evidence="2" id="KW-0106">Calcium</keyword>
<proteinExistence type="predicted"/>
<gene>
    <name evidence="4" type="ORF">Ciccas_006929</name>
</gene>
<dbReference type="PROSITE" id="PS00018">
    <property type="entry name" value="EF_HAND_1"/>
    <property type="match status" value="3"/>
</dbReference>
<dbReference type="Pfam" id="PF13499">
    <property type="entry name" value="EF-hand_7"/>
    <property type="match status" value="1"/>
</dbReference>
<dbReference type="EMBL" id="JBJKFK010000995">
    <property type="protein sequence ID" value="KAL3314455.1"/>
    <property type="molecule type" value="Genomic_DNA"/>
</dbReference>